<dbReference type="STRING" id="142588.SAMN04488559_101357"/>
<dbReference type="Pfam" id="PF09945">
    <property type="entry name" value="DUF2177"/>
    <property type="match status" value="1"/>
</dbReference>
<dbReference type="OrthoDB" id="166547at2"/>
<feature type="transmembrane region" description="Helical" evidence="1">
    <location>
        <begin position="7"/>
        <end position="27"/>
    </location>
</feature>
<feature type="transmembrane region" description="Helical" evidence="1">
    <location>
        <begin position="47"/>
        <end position="64"/>
    </location>
</feature>
<feature type="transmembrane region" description="Helical" evidence="1">
    <location>
        <begin position="110"/>
        <end position="128"/>
    </location>
</feature>
<evidence type="ECO:0000313" key="2">
    <source>
        <dbReference type="EMBL" id="SER55703.1"/>
    </source>
</evidence>
<evidence type="ECO:0000313" key="3">
    <source>
        <dbReference type="Proteomes" id="UP000198948"/>
    </source>
</evidence>
<gene>
    <name evidence="2" type="ORF">SAMN04488559_101357</name>
</gene>
<sequence length="134" mass="14982">MNDFFKLYGVATISFLVLDLIWLLLIANKLYQHYLGGLLGQTKILPAVLFYLLYIGGMLFFAVYPGLAKDSLVYTMIAGGFLGLLCYGTYDLTNLATMKDWPVVVTILDLIWGTFVTAATSGITFYIAQHFKWG</sequence>
<dbReference type="AlphaFoldDB" id="A0A1H9Q781"/>
<dbReference type="EMBL" id="FOHA01000001">
    <property type="protein sequence ID" value="SER55703.1"/>
    <property type="molecule type" value="Genomic_DNA"/>
</dbReference>
<keyword evidence="1" id="KW-0472">Membrane</keyword>
<dbReference type="InterPro" id="IPR018687">
    <property type="entry name" value="DUF2177_membr"/>
</dbReference>
<accession>A0A1H9Q781</accession>
<keyword evidence="1" id="KW-1133">Transmembrane helix</keyword>
<reference evidence="2 3" key="1">
    <citation type="submission" date="2016-10" db="EMBL/GenBank/DDBJ databases">
        <authorList>
            <person name="de Groot N.N."/>
        </authorList>
    </citation>
    <scope>NUCLEOTIDE SEQUENCE [LARGE SCALE GENOMIC DNA]</scope>
    <source>
        <strain evidence="2 3">DSM 13760</strain>
    </source>
</reference>
<dbReference type="Proteomes" id="UP000198948">
    <property type="component" value="Unassembled WGS sequence"/>
</dbReference>
<proteinExistence type="predicted"/>
<evidence type="ECO:0000256" key="1">
    <source>
        <dbReference type="SAM" id="Phobius"/>
    </source>
</evidence>
<dbReference type="RefSeq" id="WP_092649643.1">
    <property type="nucleotide sequence ID" value="NZ_FOHA01000001.1"/>
</dbReference>
<protein>
    <submittedName>
        <fullName evidence="2">Uncharacterized membrane protein</fullName>
    </submittedName>
</protein>
<name>A0A1H9Q781_9LACT</name>
<keyword evidence="1" id="KW-0812">Transmembrane</keyword>
<keyword evidence="3" id="KW-1185">Reference proteome</keyword>
<feature type="transmembrane region" description="Helical" evidence="1">
    <location>
        <begin position="71"/>
        <end position="90"/>
    </location>
</feature>
<organism evidence="2 3">
    <name type="scientific">Isobaculum melis</name>
    <dbReference type="NCBI Taxonomy" id="142588"/>
    <lineage>
        <taxon>Bacteria</taxon>
        <taxon>Bacillati</taxon>
        <taxon>Bacillota</taxon>
        <taxon>Bacilli</taxon>
        <taxon>Lactobacillales</taxon>
        <taxon>Carnobacteriaceae</taxon>
        <taxon>Isobaculum</taxon>
    </lineage>
</organism>